<evidence type="ECO:0000313" key="2">
    <source>
        <dbReference type="EMBL" id="SMC62867.1"/>
    </source>
</evidence>
<reference evidence="2 3" key="1">
    <citation type="submission" date="2017-04" db="EMBL/GenBank/DDBJ databases">
        <authorList>
            <person name="Afonso C.L."/>
            <person name="Miller P.J."/>
            <person name="Scott M.A."/>
            <person name="Spackman E."/>
            <person name="Goraichik I."/>
            <person name="Dimitrov K.M."/>
            <person name="Suarez D.L."/>
            <person name="Swayne D.E."/>
        </authorList>
    </citation>
    <scope>NUCLEOTIDE SEQUENCE [LARGE SCALE GENOMIC DNA]</scope>
    <source>
        <strain evidence="2 3">DSM 19625</strain>
    </source>
</reference>
<dbReference type="SMART" id="SM00100">
    <property type="entry name" value="cNMP"/>
    <property type="match status" value="1"/>
</dbReference>
<dbReference type="Pfam" id="PF00027">
    <property type="entry name" value="cNMP_binding"/>
    <property type="match status" value="1"/>
</dbReference>
<dbReference type="SUPFAM" id="SSF51206">
    <property type="entry name" value="cAMP-binding domain-like"/>
    <property type="match status" value="1"/>
</dbReference>
<dbReference type="InterPro" id="IPR000595">
    <property type="entry name" value="cNMP-bd_dom"/>
</dbReference>
<dbReference type="STRING" id="475255.SAMN04488101_101842"/>
<protein>
    <submittedName>
        <fullName evidence="2">Cyclic nucleotide-binding protein</fullName>
    </submittedName>
</protein>
<dbReference type="InterPro" id="IPR014710">
    <property type="entry name" value="RmlC-like_jellyroll"/>
</dbReference>
<dbReference type="Proteomes" id="UP000192678">
    <property type="component" value="Unassembled WGS sequence"/>
</dbReference>
<proteinExistence type="predicted"/>
<keyword evidence="3" id="KW-1185">Reference proteome</keyword>
<dbReference type="CDD" id="cd00038">
    <property type="entry name" value="CAP_ED"/>
    <property type="match status" value="1"/>
</dbReference>
<name>A0A1W2AQ87_9SPHI</name>
<dbReference type="EMBL" id="FWYB01000001">
    <property type="protein sequence ID" value="SMC62867.1"/>
    <property type="molecule type" value="Genomic_DNA"/>
</dbReference>
<dbReference type="InterPro" id="IPR018490">
    <property type="entry name" value="cNMP-bd_dom_sf"/>
</dbReference>
<dbReference type="PROSITE" id="PS50042">
    <property type="entry name" value="CNMP_BINDING_3"/>
    <property type="match status" value="1"/>
</dbReference>
<feature type="domain" description="Cyclic nucleotide-binding" evidence="1">
    <location>
        <begin position="40"/>
        <end position="144"/>
    </location>
</feature>
<evidence type="ECO:0000259" key="1">
    <source>
        <dbReference type="PROSITE" id="PS50042"/>
    </source>
</evidence>
<dbReference type="AlphaFoldDB" id="A0A1W2AQ87"/>
<sequence length="220" mass="26343">MLGITYAYEEKHRKYFIFHYIFYRILLSLDMIDFLNQINSYYPLSEETTDALIAICKIKSFKKNDVILRAGDMARYYYFVRTGLLGYYTVDESGNTIFKLFFEENSFVASTAAIVEYKPSIFHIVALEDCELLVYSAQTFREMLVKYHDLALFHIHYLEKNWVVKKEPLEINLKWDTAKIRYIRLYENKKLYLRLKQHHIASYLGVTPTQLSRIRKELNF</sequence>
<accession>A0A1W2AQ87</accession>
<evidence type="ECO:0000313" key="3">
    <source>
        <dbReference type="Proteomes" id="UP000192678"/>
    </source>
</evidence>
<gene>
    <name evidence="2" type="ORF">SAMN04488101_101842</name>
</gene>
<dbReference type="Gene3D" id="2.60.120.10">
    <property type="entry name" value="Jelly Rolls"/>
    <property type="match status" value="1"/>
</dbReference>
<organism evidence="2 3">
    <name type="scientific">Pedobacter nyackensis</name>
    <dbReference type="NCBI Taxonomy" id="475255"/>
    <lineage>
        <taxon>Bacteria</taxon>
        <taxon>Pseudomonadati</taxon>
        <taxon>Bacteroidota</taxon>
        <taxon>Sphingobacteriia</taxon>
        <taxon>Sphingobacteriales</taxon>
        <taxon>Sphingobacteriaceae</taxon>
        <taxon>Pedobacter</taxon>
    </lineage>
</organism>